<accession>A0A1M5EI12</accession>
<feature type="transmembrane region" description="Helical" evidence="8">
    <location>
        <begin position="89"/>
        <end position="112"/>
    </location>
</feature>
<dbReference type="InterPro" id="IPR003594">
    <property type="entry name" value="HATPase_dom"/>
</dbReference>
<dbReference type="InterPro" id="IPR050736">
    <property type="entry name" value="Sensor_HK_Regulatory"/>
</dbReference>
<proteinExistence type="predicted"/>
<keyword evidence="7 8" id="KW-0472">Membrane</keyword>
<dbReference type="Proteomes" id="UP000183987">
    <property type="component" value="Unassembled WGS sequence"/>
</dbReference>
<dbReference type="FunFam" id="3.30.565.10:FF:000006">
    <property type="entry name" value="Sensor histidine kinase WalK"/>
    <property type="match status" value="1"/>
</dbReference>
<evidence type="ECO:0000256" key="8">
    <source>
        <dbReference type="SAM" id="Phobius"/>
    </source>
</evidence>
<keyword evidence="5 10" id="KW-0418">Kinase</keyword>
<keyword evidence="11" id="KW-1185">Reference proteome</keyword>
<feature type="transmembrane region" description="Helical" evidence="8">
    <location>
        <begin position="177"/>
        <end position="198"/>
    </location>
</feature>
<keyword evidence="8" id="KW-1133">Transmembrane helix</keyword>
<dbReference type="FunFam" id="1.10.287.130:FF:000001">
    <property type="entry name" value="Two-component sensor histidine kinase"/>
    <property type="match status" value="1"/>
</dbReference>
<feature type="domain" description="Histidine kinase" evidence="9">
    <location>
        <begin position="231"/>
        <end position="451"/>
    </location>
</feature>
<evidence type="ECO:0000259" key="9">
    <source>
        <dbReference type="PROSITE" id="PS50109"/>
    </source>
</evidence>
<evidence type="ECO:0000256" key="6">
    <source>
        <dbReference type="ARBA" id="ARBA00023012"/>
    </source>
</evidence>
<keyword evidence="4" id="KW-0808">Transferase</keyword>
<protein>
    <recommendedName>
        <fullName evidence="2">histidine kinase</fullName>
        <ecNumber evidence="2">2.7.13.3</ecNumber>
    </recommendedName>
</protein>
<dbReference type="PANTHER" id="PTHR43711:SF31">
    <property type="entry name" value="HISTIDINE KINASE"/>
    <property type="match status" value="1"/>
</dbReference>
<evidence type="ECO:0000256" key="4">
    <source>
        <dbReference type="ARBA" id="ARBA00022679"/>
    </source>
</evidence>
<reference evidence="11" key="1">
    <citation type="submission" date="2016-11" db="EMBL/GenBank/DDBJ databases">
        <authorList>
            <person name="Varghese N."/>
            <person name="Submissions S."/>
        </authorList>
    </citation>
    <scope>NUCLEOTIDE SEQUENCE [LARGE SCALE GENOMIC DNA]</scope>
    <source>
        <strain evidence="11">DSM 29326</strain>
    </source>
</reference>
<dbReference type="Pfam" id="PF02518">
    <property type="entry name" value="HATPase_c"/>
    <property type="match status" value="1"/>
</dbReference>
<organism evidence="10 11">
    <name type="scientific">Loktanella atrilutea</name>
    <dbReference type="NCBI Taxonomy" id="366533"/>
    <lineage>
        <taxon>Bacteria</taxon>
        <taxon>Pseudomonadati</taxon>
        <taxon>Pseudomonadota</taxon>
        <taxon>Alphaproteobacteria</taxon>
        <taxon>Rhodobacterales</taxon>
        <taxon>Roseobacteraceae</taxon>
        <taxon>Loktanella</taxon>
    </lineage>
</organism>
<dbReference type="EMBL" id="FQUE01000013">
    <property type="protein sequence ID" value="SHF78908.1"/>
    <property type="molecule type" value="Genomic_DNA"/>
</dbReference>
<comment type="catalytic activity">
    <reaction evidence="1">
        <text>ATP + protein L-histidine = ADP + protein N-phospho-L-histidine.</text>
        <dbReference type="EC" id="2.7.13.3"/>
    </reaction>
</comment>
<evidence type="ECO:0000313" key="11">
    <source>
        <dbReference type="Proteomes" id="UP000183987"/>
    </source>
</evidence>
<dbReference type="STRING" id="366533.SAMN05444339_1133"/>
<dbReference type="InterPro" id="IPR036097">
    <property type="entry name" value="HisK_dim/P_sf"/>
</dbReference>
<dbReference type="SUPFAM" id="SSF55874">
    <property type="entry name" value="ATPase domain of HSP90 chaperone/DNA topoisomerase II/histidine kinase"/>
    <property type="match status" value="1"/>
</dbReference>
<dbReference type="GO" id="GO:0000155">
    <property type="term" value="F:phosphorelay sensor kinase activity"/>
    <property type="evidence" value="ECO:0007669"/>
    <property type="project" value="InterPro"/>
</dbReference>
<evidence type="ECO:0000256" key="3">
    <source>
        <dbReference type="ARBA" id="ARBA00022553"/>
    </source>
</evidence>
<dbReference type="PRINTS" id="PR00344">
    <property type="entry name" value="BCTRLSENSOR"/>
</dbReference>
<dbReference type="RefSeq" id="WP_072858630.1">
    <property type="nucleotide sequence ID" value="NZ_FQUE01000013.1"/>
</dbReference>
<dbReference type="PANTHER" id="PTHR43711">
    <property type="entry name" value="TWO-COMPONENT HISTIDINE KINASE"/>
    <property type="match status" value="1"/>
</dbReference>
<dbReference type="CDD" id="cd00082">
    <property type="entry name" value="HisKA"/>
    <property type="match status" value="1"/>
</dbReference>
<dbReference type="OrthoDB" id="7179697at2"/>
<dbReference type="InterPro" id="IPR003661">
    <property type="entry name" value="HisK_dim/P_dom"/>
</dbReference>
<evidence type="ECO:0000256" key="1">
    <source>
        <dbReference type="ARBA" id="ARBA00000085"/>
    </source>
</evidence>
<keyword evidence="6" id="KW-0902">Two-component regulatory system</keyword>
<evidence type="ECO:0000256" key="5">
    <source>
        <dbReference type="ARBA" id="ARBA00022777"/>
    </source>
</evidence>
<dbReference type="Pfam" id="PF00512">
    <property type="entry name" value="HisKA"/>
    <property type="match status" value="1"/>
</dbReference>
<sequence>MTTQRYVASRQADTEHILKNLQDYARAVKLLTWQRQGIIASVALLTGWFFSPWRAELFFAVGMICEYVDLTLARKVDRIASDNRQAMRYAFAGFIGNTIVSASAISIYAIWVGQTEDGVGLFTALFCLFSAALYAAINNHQIVIALAIRLVVYGTSFIVITVTDLLVDHPPFTPEPWLQFFTVIFAMYFVTDCSLCFLRLYRRDLKRLEDLQVEHARTKAALVVKSQFVAVVSHELRTPLTSIKGSLDLVNSRKFGDVPPKVEKLLEVAGRNTQRLAALVNDLLDMQKLEEGQMKFEKETVELGAFITDAIESHQGLAKGYNVRLVADKVIGRRVYADTDRSRLMQVVGNLISNAAKFSRADGDVDIWLVADRGRARISVRDHGIGIPDGVKDQVFGRFTQIDSSEQRKFGGTGLGLNISREIIEVLGGTIDYESTLSVGTTFFIEVPCHEVDQADQISSSDWQRAIPAQ</sequence>
<keyword evidence="8" id="KW-0812">Transmembrane</keyword>
<dbReference type="Gene3D" id="3.30.565.10">
    <property type="entry name" value="Histidine kinase-like ATPase, C-terminal domain"/>
    <property type="match status" value="1"/>
</dbReference>
<dbReference type="SMART" id="SM00388">
    <property type="entry name" value="HisKA"/>
    <property type="match status" value="1"/>
</dbReference>
<evidence type="ECO:0000256" key="2">
    <source>
        <dbReference type="ARBA" id="ARBA00012438"/>
    </source>
</evidence>
<gene>
    <name evidence="10" type="ORF">SAMN05444339_1133</name>
</gene>
<dbReference type="AlphaFoldDB" id="A0A1M5EI12"/>
<dbReference type="SUPFAM" id="SSF47384">
    <property type="entry name" value="Homodimeric domain of signal transducing histidine kinase"/>
    <property type="match status" value="1"/>
</dbReference>
<dbReference type="InterPro" id="IPR005467">
    <property type="entry name" value="His_kinase_dom"/>
</dbReference>
<feature type="transmembrane region" description="Helical" evidence="8">
    <location>
        <begin position="144"/>
        <end position="165"/>
    </location>
</feature>
<dbReference type="PROSITE" id="PS50109">
    <property type="entry name" value="HIS_KIN"/>
    <property type="match status" value="1"/>
</dbReference>
<evidence type="ECO:0000256" key="7">
    <source>
        <dbReference type="ARBA" id="ARBA00023136"/>
    </source>
</evidence>
<dbReference type="InterPro" id="IPR004358">
    <property type="entry name" value="Sig_transdc_His_kin-like_C"/>
</dbReference>
<dbReference type="InterPro" id="IPR036890">
    <property type="entry name" value="HATPase_C_sf"/>
</dbReference>
<dbReference type="Gene3D" id="1.10.287.130">
    <property type="match status" value="1"/>
</dbReference>
<evidence type="ECO:0000313" key="10">
    <source>
        <dbReference type="EMBL" id="SHF78908.1"/>
    </source>
</evidence>
<name>A0A1M5EI12_LOKAT</name>
<feature type="transmembrane region" description="Helical" evidence="8">
    <location>
        <begin position="118"/>
        <end position="137"/>
    </location>
</feature>
<dbReference type="SMART" id="SM00387">
    <property type="entry name" value="HATPase_c"/>
    <property type="match status" value="1"/>
</dbReference>
<dbReference type="EC" id="2.7.13.3" evidence="2"/>
<keyword evidence="3" id="KW-0597">Phosphoprotein</keyword>